<dbReference type="AlphaFoldDB" id="A0A0G1FI88"/>
<evidence type="ECO:0000313" key="2">
    <source>
        <dbReference type="Proteomes" id="UP000033980"/>
    </source>
</evidence>
<organism evidence="1 2">
    <name type="scientific">Candidatus Collierbacteria bacterium GW2011_GWC2_43_12</name>
    <dbReference type="NCBI Taxonomy" id="1618390"/>
    <lineage>
        <taxon>Bacteria</taxon>
        <taxon>Candidatus Collieribacteriota</taxon>
    </lineage>
</organism>
<proteinExistence type="predicted"/>
<sequence length="212" mass="24002">MILITQPNFDITTQWISCWSTEISKLATDRKIKVVVLDGIRANRKEFESVIKKISPKLVFFNGHGSDKTVFGHKNEPLVIMGDNEDQLAGKIVYSLACLSAKTLGPECINKGTRAYIGYIEDFIFFHDITKISNPLSDQIAGMFLEPSNCIMKSLIKGHTTQMSWEHSQQCFKRKITELVMKGDRVSINTYLPHLFWDMQNQVSLGDPNASL</sequence>
<name>A0A0G1FI88_9BACT</name>
<dbReference type="Proteomes" id="UP000033980">
    <property type="component" value="Unassembled WGS sequence"/>
</dbReference>
<reference evidence="1 2" key="1">
    <citation type="journal article" date="2015" name="Nature">
        <title>rRNA introns, odd ribosomes, and small enigmatic genomes across a large radiation of phyla.</title>
        <authorList>
            <person name="Brown C.T."/>
            <person name="Hug L.A."/>
            <person name="Thomas B.C."/>
            <person name="Sharon I."/>
            <person name="Castelle C.J."/>
            <person name="Singh A."/>
            <person name="Wilkins M.J."/>
            <person name="Williams K.H."/>
            <person name="Banfield J.F."/>
        </authorList>
    </citation>
    <scope>NUCLEOTIDE SEQUENCE [LARGE SCALE GENOMIC DNA]</scope>
</reference>
<gene>
    <name evidence="1" type="ORF">UV68_C0002G0011</name>
</gene>
<accession>A0A0G1FI88</accession>
<dbReference type="EMBL" id="LCFK01000002">
    <property type="protein sequence ID" value="KKS94811.1"/>
    <property type="molecule type" value="Genomic_DNA"/>
</dbReference>
<evidence type="ECO:0008006" key="3">
    <source>
        <dbReference type="Google" id="ProtNLM"/>
    </source>
</evidence>
<comment type="caution">
    <text evidence="1">The sequence shown here is derived from an EMBL/GenBank/DDBJ whole genome shotgun (WGS) entry which is preliminary data.</text>
</comment>
<evidence type="ECO:0000313" key="1">
    <source>
        <dbReference type="EMBL" id="KKS94811.1"/>
    </source>
</evidence>
<protein>
    <recommendedName>
        <fullName evidence="3">CHAT domain-containing protein</fullName>
    </recommendedName>
</protein>